<dbReference type="Proteomes" id="UP000185494">
    <property type="component" value="Chromosome 1"/>
</dbReference>
<sequence>MSGPAALLAYDPDRNPETVSAAQHARLRELLDVISPGPVRRFDDPALAPLLPRVEVLVTGWGAPPLDRAALDAMPRLRLVAHLAGTVKGHLAPETWERGIRVVNAADANALPVAEYTLAVILFANKQVFRLNRLYRERRDAPKPWSNLAPGLGNYGKTVGIVGASRIGRRVIELLRPFDLHVLLSDPFLDEEEAARLGATLRPLEALLAEADLVSLHAPLLTATRGMIGRRQLALMRDGTVLVNTARGGLVDQEALVEALSGGRISAVIDVTEPDLLPPEHPLYDLPNVFLTPHIAGAEGTETQRMTALVIEEIRRFLSGEPLRHEVRAQDLPHLA</sequence>
<dbReference type="RefSeq" id="WP_075799060.1">
    <property type="nucleotide sequence ID" value="NZ_CP015583.1"/>
</dbReference>
<dbReference type="EMBL" id="CP015583">
    <property type="protein sequence ID" value="APT58290.1"/>
    <property type="molecule type" value="Genomic_DNA"/>
</dbReference>
<dbReference type="GO" id="GO:0016618">
    <property type="term" value="F:hydroxypyruvate reductase [NAD(P)H] activity"/>
    <property type="evidence" value="ECO:0007669"/>
    <property type="project" value="TreeGrafter"/>
</dbReference>
<evidence type="ECO:0000313" key="6">
    <source>
        <dbReference type="EMBL" id="APT58290.1"/>
    </source>
</evidence>
<keyword evidence="1 3" id="KW-0560">Oxidoreductase</keyword>
<proteinExistence type="inferred from homology"/>
<dbReference type="GO" id="GO:0005829">
    <property type="term" value="C:cytosol"/>
    <property type="evidence" value="ECO:0007669"/>
    <property type="project" value="TreeGrafter"/>
</dbReference>
<evidence type="ECO:0000256" key="2">
    <source>
        <dbReference type="ARBA" id="ARBA00023027"/>
    </source>
</evidence>
<feature type="domain" description="D-isomer specific 2-hydroxyacid dehydrogenase NAD-binding" evidence="5">
    <location>
        <begin position="119"/>
        <end position="296"/>
    </location>
</feature>
<dbReference type="CDD" id="cd12167">
    <property type="entry name" value="2-Hacid_dh_8"/>
    <property type="match status" value="1"/>
</dbReference>
<evidence type="ECO:0000256" key="3">
    <source>
        <dbReference type="RuleBase" id="RU003719"/>
    </source>
</evidence>
<dbReference type="InterPro" id="IPR036291">
    <property type="entry name" value="NAD(P)-bd_dom_sf"/>
</dbReference>
<dbReference type="AlphaFoldDB" id="A0A1L7AHV7"/>
<keyword evidence="2" id="KW-0520">NAD</keyword>
<dbReference type="Pfam" id="PF02826">
    <property type="entry name" value="2-Hacid_dh_C"/>
    <property type="match status" value="1"/>
</dbReference>
<dbReference type="PANTHER" id="PTHR10996:SF178">
    <property type="entry name" value="2-HYDROXYACID DEHYDROGENASE YGL185C-RELATED"/>
    <property type="match status" value="1"/>
</dbReference>
<comment type="similarity">
    <text evidence="3">Belongs to the D-isomer specific 2-hydroxyacid dehydrogenase family.</text>
</comment>
<organism evidence="6 7">
    <name type="scientific">Roseomonas gilardii</name>
    <dbReference type="NCBI Taxonomy" id="257708"/>
    <lineage>
        <taxon>Bacteria</taxon>
        <taxon>Pseudomonadati</taxon>
        <taxon>Pseudomonadota</taxon>
        <taxon>Alphaproteobacteria</taxon>
        <taxon>Acetobacterales</taxon>
        <taxon>Roseomonadaceae</taxon>
        <taxon>Roseomonas</taxon>
    </lineage>
</organism>
<evidence type="ECO:0000256" key="1">
    <source>
        <dbReference type="ARBA" id="ARBA00023002"/>
    </source>
</evidence>
<evidence type="ECO:0000259" key="4">
    <source>
        <dbReference type="Pfam" id="PF00389"/>
    </source>
</evidence>
<evidence type="ECO:0000259" key="5">
    <source>
        <dbReference type="Pfam" id="PF02826"/>
    </source>
</evidence>
<name>A0A1L7AHV7_9PROT</name>
<dbReference type="InterPro" id="IPR050223">
    <property type="entry name" value="D-isomer_2-hydroxyacid_DH"/>
</dbReference>
<protein>
    <submittedName>
        <fullName evidence="6">Hydroxyacid dehydrogenase</fullName>
    </submittedName>
</protein>
<dbReference type="InterPro" id="IPR006139">
    <property type="entry name" value="D-isomer_2_OHA_DH_cat_dom"/>
</dbReference>
<dbReference type="SUPFAM" id="SSF52283">
    <property type="entry name" value="Formate/glycerate dehydrogenase catalytic domain-like"/>
    <property type="match status" value="1"/>
</dbReference>
<dbReference type="InterPro" id="IPR029753">
    <property type="entry name" value="D-isomer_DH_CS"/>
</dbReference>
<feature type="domain" description="D-isomer specific 2-hydroxyacid dehydrogenase catalytic" evidence="4">
    <location>
        <begin position="46"/>
        <end position="327"/>
    </location>
</feature>
<dbReference type="KEGG" id="rgi:RGI145_15385"/>
<dbReference type="Pfam" id="PF00389">
    <property type="entry name" value="2-Hacid_dh"/>
    <property type="match status" value="1"/>
</dbReference>
<dbReference type="GO" id="GO:0051287">
    <property type="term" value="F:NAD binding"/>
    <property type="evidence" value="ECO:0007669"/>
    <property type="project" value="InterPro"/>
</dbReference>
<dbReference type="STRING" id="257708.RGI145_15385"/>
<accession>A0A1L7AHV7</accession>
<dbReference type="PANTHER" id="PTHR10996">
    <property type="entry name" value="2-HYDROXYACID DEHYDROGENASE-RELATED"/>
    <property type="match status" value="1"/>
</dbReference>
<dbReference type="eggNOG" id="COG0111">
    <property type="taxonomic scope" value="Bacteria"/>
</dbReference>
<dbReference type="GO" id="GO:0030267">
    <property type="term" value="F:glyoxylate reductase (NADPH) activity"/>
    <property type="evidence" value="ECO:0007669"/>
    <property type="project" value="TreeGrafter"/>
</dbReference>
<dbReference type="PROSITE" id="PS00671">
    <property type="entry name" value="D_2_HYDROXYACID_DH_3"/>
    <property type="match status" value="1"/>
</dbReference>
<dbReference type="Gene3D" id="3.40.50.720">
    <property type="entry name" value="NAD(P)-binding Rossmann-like Domain"/>
    <property type="match status" value="2"/>
</dbReference>
<dbReference type="SUPFAM" id="SSF51735">
    <property type="entry name" value="NAD(P)-binding Rossmann-fold domains"/>
    <property type="match status" value="1"/>
</dbReference>
<gene>
    <name evidence="6" type="ORF">RGI145_15385</name>
</gene>
<evidence type="ECO:0000313" key="7">
    <source>
        <dbReference type="Proteomes" id="UP000185494"/>
    </source>
</evidence>
<reference evidence="6 7" key="1">
    <citation type="submission" date="2016-05" db="EMBL/GenBank/DDBJ databases">
        <title>Complete Genome and Methylome Analysis of Psychrotrophic Bacterial Isolates from Antarctic Lake Untersee.</title>
        <authorList>
            <person name="Fomenkov A."/>
            <person name="Akimov V.N."/>
            <person name="Vasilyeva L.V."/>
            <person name="Andersen D."/>
            <person name="Vincze T."/>
            <person name="Roberts R.J."/>
        </authorList>
    </citation>
    <scope>NUCLEOTIDE SEQUENCE [LARGE SCALE GENOMIC DNA]</scope>
    <source>
        <strain evidence="6 7">U14-5</strain>
    </source>
</reference>
<dbReference type="InterPro" id="IPR006140">
    <property type="entry name" value="D-isomer_DH_NAD-bd"/>
</dbReference>